<evidence type="ECO:0000256" key="1">
    <source>
        <dbReference type="ARBA" id="ARBA00004496"/>
    </source>
</evidence>
<dbReference type="Gene3D" id="4.10.80.160">
    <property type="match status" value="1"/>
</dbReference>
<name>A0A8J6HKS9_TENMO</name>
<keyword evidence="2" id="KW-0963">Cytoplasm</keyword>
<dbReference type="Proteomes" id="UP000719412">
    <property type="component" value="Unassembled WGS sequence"/>
</dbReference>
<evidence type="ECO:0000313" key="7">
    <source>
        <dbReference type="Proteomes" id="UP000719412"/>
    </source>
</evidence>
<proteinExistence type="predicted"/>
<sequence>MRSGSSKRRLDYYLIFLQAYYWFKRDLWKDSFPPTLEHIFKDTLTSLRPKIKLCQSFEETQTELNNIRVTLGIDKLTEDLNEHKVEEDGLETIAETDTEEQGEDEVSEGVTAPITDDTATEDETVDHTQGSDDEGEPETSEAEQEQVSESLAIPSGPRKVDCPEDEEFLSALDKMVSENIQERMREPVKAGNVDISVPVVLKSNKKTYEQLQDSPETDRNKIGFVLMVRKGNKQQYKNFDADINSELAQNLRDQELAQKEEKERVKRLTLNITERFEEEDYQDMIQQQNRPVTQNLNRERKKYQHPKGAPDADLIFGPKRVR</sequence>
<evidence type="ECO:0000313" key="6">
    <source>
        <dbReference type="EMBL" id="KAH0816450.1"/>
    </source>
</evidence>
<dbReference type="InterPro" id="IPR007193">
    <property type="entry name" value="Upf2/Nmd2_C"/>
</dbReference>
<organism evidence="6 7">
    <name type="scientific">Tenebrio molitor</name>
    <name type="common">Yellow mealworm beetle</name>
    <dbReference type="NCBI Taxonomy" id="7067"/>
    <lineage>
        <taxon>Eukaryota</taxon>
        <taxon>Metazoa</taxon>
        <taxon>Ecdysozoa</taxon>
        <taxon>Arthropoda</taxon>
        <taxon>Hexapoda</taxon>
        <taxon>Insecta</taxon>
        <taxon>Pterygota</taxon>
        <taxon>Neoptera</taxon>
        <taxon>Endopterygota</taxon>
        <taxon>Coleoptera</taxon>
        <taxon>Polyphaga</taxon>
        <taxon>Cucujiformia</taxon>
        <taxon>Tenebrionidae</taxon>
        <taxon>Tenebrio</taxon>
    </lineage>
</organism>
<dbReference type="Gene3D" id="1.25.40.180">
    <property type="match status" value="1"/>
</dbReference>
<reference evidence="6" key="1">
    <citation type="journal article" date="2020" name="J Insects Food Feed">
        <title>The yellow mealworm (Tenebrio molitor) genome: a resource for the emerging insects as food and feed industry.</title>
        <authorList>
            <person name="Eriksson T."/>
            <person name="Andere A."/>
            <person name="Kelstrup H."/>
            <person name="Emery V."/>
            <person name="Picard C."/>
        </authorList>
    </citation>
    <scope>NUCLEOTIDE SEQUENCE</scope>
    <source>
        <strain evidence="6">Stoneville</strain>
        <tissue evidence="6">Whole head</tissue>
    </source>
</reference>
<keyword evidence="3" id="KW-0175">Coiled coil</keyword>
<evidence type="ECO:0000256" key="2">
    <source>
        <dbReference type="ARBA" id="ARBA00022490"/>
    </source>
</evidence>
<dbReference type="Gene3D" id="6.10.250.770">
    <property type="match status" value="1"/>
</dbReference>
<dbReference type="SUPFAM" id="SSF48371">
    <property type="entry name" value="ARM repeat"/>
    <property type="match status" value="1"/>
</dbReference>
<dbReference type="EMBL" id="JABDTM020021532">
    <property type="protein sequence ID" value="KAH0816450.1"/>
    <property type="molecule type" value="Genomic_DNA"/>
</dbReference>
<keyword evidence="7" id="KW-1185">Reference proteome</keyword>
<feature type="compositionally biased region" description="Acidic residues" evidence="4">
    <location>
        <begin position="88"/>
        <end position="107"/>
    </location>
</feature>
<dbReference type="Pfam" id="PF04050">
    <property type="entry name" value="Upf2"/>
    <property type="match status" value="1"/>
</dbReference>
<feature type="domain" description="Up-frameshift suppressor 2 C-terminal" evidence="5">
    <location>
        <begin position="159"/>
        <end position="271"/>
    </location>
</feature>
<comment type="caution">
    <text evidence="6">The sequence shown here is derived from an EMBL/GenBank/DDBJ whole genome shotgun (WGS) entry which is preliminary data.</text>
</comment>
<feature type="region of interest" description="Disordered" evidence="4">
    <location>
        <begin position="82"/>
        <end position="162"/>
    </location>
</feature>
<dbReference type="GO" id="GO:0035145">
    <property type="term" value="C:exon-exon junction complex"/>
    <property type="evidence" value="ECO:0007669"/>
    <property type="project" value="TreeGrafter"/>
</dbReference>
<dbReference type="GO" id="GO:0000184">
    <property type="term" value="P:nuclear-transcribed mRNA catabolic process, nonsense-mediated decay"/>
    <property type="evidence" value="ECO:0007669"/>
    <property type="project" value="InterPro"/>
</dbReference>
<evidence type="ECO:0000259" key="5">
    <source>
        <dbReference type="Pfam" id="PF04050"/>
    </source>
</evidence>
<protein>
    <recommendedName>
        <fullName evidence="5">Up-frameshift suppressor 2 C-terminal domain-containing protein</fullName>
    </recommendedName>
</protein>
<feature type="compositionally biased region" description="Acidic residues" evidence="4">
    <location>
        <begin position="131"/>
        <end position="146"/>
    </location>
</feature>
<gene>
    <name evidence="6" type="ORF">GEV33_006341</name>
</gene>
<accession>A0A8J6HKS9</accession>
<dbReference type="InterPro" id="IPR039762">
    <property type="entry name" value="Nmd2/UPF2"/>
</dbReference>
<evidence type="ECO:0000256" key="4">
    <source>
        <dbReference type="SAM" id="MobiDB-lite"/>
    </source>
</evidence>
<evidence type="ECO:0000256" key="3">
    <source>
        <dbReference type="SAM" id="Coils"/>
    </source>
</evidence>
<dbReference type="PANTHER" id="PTHR12839:SF7">
    <property type="entry name" value="REGULATOR OF NONSENSE TRANSCRIPTS 2"/>
    <property type="match status" value="1"/>
</dbReference>
<feature type="coiled-coil region" evidence="3">
    <location>
        <begin position="244"/>
        <end position="271"/>
    </location>
</feature>
<reference evidence="6" key="2">
    <citation type="submission" date="2021-08" db="EMBL/GenBank/DDBJ databases">
        <authorList>
            <person name="Eriksson T."/>
        </authorList>
    </citation>
    <scope>NUCLEOTIDE SEQUENCE</scope>
    <source>
        <strain evidence="6">Stoneville</strain>
        <tissue evidence="6">Whole head</tissue>
    </source>
</reference>
<dbReference type="GO" id="GO:0005737">
    <property type="term" value="C:cytoplasm"/>
    <property type="evidence" value="ECO:0007669"/>
    <property type="project" value="UniProtKB-SubCell"/>
</dbReference>
<comment type="subcellular location">
    <subcellularLocation>
        <location evidence="1">Cytoplasm</location>
    </subcellularLocation>
</comment>
<dbReference type="AlphaFoldDB" id="A0A8J6HKS9"/>
<feature type="region of interest" description="Disordered" evidence="4">
    <location>
        <begin position="300"/>
        <end position="322"/>
    </location>
</feature>
<dbReference type="PANTHER" id="PTHR12839">
    <property type="entry name" value="NONSENSE-MEDIATED MRNA DECAY PROTEIN 2 UP-FRAMESHIFT SUPPRESSOR 2"/>
    <property type="match status" value="1"/>
</dbReference>
<dbReference type="InterPro" id="IPR016024">
    <property type="entry name" value="ARM-type_fold"/>
</dbReference>